<name>A0ABV6BTX8_9FLAO</name>
<dbReference type="InterPro" id="IPR026392">
    <property type="entry name" value="Exo/Archaeosortase_dom"/>
</dbReference>
<protein>
    <submittedName>
        <fullName evidence="9">Exosortase family protein XrtF</fullName>
    </submittedName>
</protein>
<feature type="transmembrane region" description="Helical" evidence="8">
    <location>
        <begin position="113"/>
        <end position="142"/>
    </location>
</feature>
<sequence>MKKYLIQFKPFLNFVGTFFLVYIVLTILYKFYLNNYGINDLDGITTFAGHNVGQLLSLLNYEITIQKSISEPWLEVIFKGKYIVRIIEGCNAVSVIVLFVSFIAAFSGKLKTTLLFILFGILSIHVLNVIRIALLTVLIYYYPQHSHFLHGVVFPLIIYGFVFVLWLIWINKFSKYAAKNQTK</sequence>
<dbReference type="Pfam" id="PF09721">
    <property type="entry name" value="Exosortase_EpsH"/>
    <property type="match status" value="1"/>
</dbReference>
<reference evidence="9 10" key="1">
    <citation type="submission" date="2024-09" db="EMBL/GenBank/DDBJ databases">
        <authorList>
            <person name="Sun Q."/>
            <person name="Mori K."/>
        </authorList>
    </citation>
    <scope>NUCLEOTIDE SEQUENCE [LARGE SCALE GENOMIC DNA]</scope>
    <source>
        <strain evidence="9 10">CGMCC 1.12926</strain>
    </source>
</reference>
<keyword evidence="2" id="KW-1003">Cell membrane</keyword>
<evidence type="ECO:0000256" key="5">
    <source>
        <dbReference type="ARBA" id="ARBA00022801"/>
    </source>
</evidence>
<evidence type="ECO:0000256" key="6">
    <source>
        <dbReference type="ARBA" id="ARBA00022989"/>
    </source>
</evidence>
<organism evidence="9 10">
    <name type="scientific">Flavobacterium procerum</name>
    <dbReference type="NCBI Taxonomy" id="1455569"/>
    <lineage>
        <taxon>Bacteria</taxon>
        <taxon>Pseudomonadati</taxon>
        <taxon>Bacteroidota</taxon>
        <taxon>Flavobacteriia</taxon>
        <taxon>Flavobacteriales</taxon>
        <taxon>Flavobacteriaceae</taxon>
        <taxon>Flavobacterium</taxon>
    </lineage>
</organism>
<dbReference type="NCBIfam" id="TIGR04128">
    <property type="entry name" value="exoso_Fjoh_1448"/>
    <property type="match status" value="1"/>
</dbReference>
<dbReference type="NCBIfam" id="TIGR04178">
    <property type="entry name" value="exo_archaeo"/>
    <property type="match status" value="1"/>
</dbReference>
<evidence type="ECO:0000256" key="8">
    <source>
        <dbReference type="SAM" id="Phobius"/>
    </source>
</evidence>
<evidence type="ECO:0000256" key="3">
    <source>
        <dbReference type="ARBA" id="ARBA00022670"/>
    </source>
</evidence>
<keyword evidence="4 8" id="KW-0812">Transmembrane</keyword>
<feature type="transmembrane region" description="Helical" evidence="8">
    <location>
        <begin position="82"/>
        <end position="106"/>
    </location>
</feature>
<dbReference type="EMBL" id="JBHLYW010000010">
    <property type="protein sequence ID" value="MFC0078478.1"/>
    <property type="molecule type" value="Genomic_DNA"/>
</dbReference>
<keyword evidence="6 8" id="KW-1133">Transmembrane helix</keyword>
<keyword evidence="3" id="KW-0645">Protease</keyword>
<proteinExistence type="predicted"/>
<feature type="transmembrane region" description="Helical" evidence="8">
    <location>
        <begin position="12"/>
        <end position="32"/>
    </location>
</feature>
<comment type="subcellular location">
    <subcellularLocation>
        <location evidence="1">Cell membrane</location>
        <topology evidence="1">Multi-pass membrane protein</topology>
    </subcellularLocation>
</comment>
<evidence type="ECO:0000313" key="9">
    <source>
        <dbReference type="EMBL" id="MFC0078478.1"/>
    </source>
</evidence>
<keyword evidence="7 8" id="KW-0472">Membrane</keyword>
<dbReference type="RefSeq" id="WP_379687762.1">
    <property type="nucleotide sequence ID" value="NZ_JBHLYW010000010.1"/>
</dbReference>
<keyword evidence="10" id="KW-1185">Reference proteome</keyword>
<evidence type="ECO:0000313" key="10">
    <source>
        <dbReference type="Proteomes" id="UP001589734"/>
    </source>
</evidence>
<dbReference type="InterPro" id="IPR019127">
    <property type="entry name" value="Exosortase"/>
</dbReference>
<evidence type="ECO:0000256" key="4">
    <source>
        <dbReference type="ARBA" id="ARBA00022692"/>
    </source>
</evidence>
<comment type="caution">
    <text evidence="9">The sequence shown here is derived from an EMBL/GenBank/DDBJ whole genome shotgun (WGS) entry which is preliminary data.</text>
</comment>
<evidence type="ECO:0000256" key="2">
    <source>
        <dbReference type="ARBA" id="ARBA00022475"/>
    </source>
</evidence>
<accession>A0ABV6BTX8</accession>
<feature type="transmembrane region" description="Helical" evidence="8">
    <location>
        <begin position="148"/>
        <end position="169"/>
    </location>
</feature>
<evidence type="ECO:0000256" key="1">
    <source>
        <dbReference type="ARBA" id="ARBA00004651"/>
    </source>
</evidence>
<evidence type="ECO:0000256" key="7">
    <source>
        <dbReference type="ARBA" id="ARBA00023136"/>
    </source>
</evidence>
<gene>
    <name evidence="9" type="primary">xrtF</name>
    <name evidence="9" type="ORF">ACFFLS_15615</name>
</gene>
<dbReference type="InterPro" id="IPR026323">
    <property type="entry name" value="Exosortase-related_prot_XrtF"/>
</dbReference>
<dbReference type="Proteomes" id="UP001589734">
    <property type="component" value="Unassembled WGS sequence"/>
</dbReference>
<keyword evidence="5" id="KW-0378">Hydrolase</keyword>